<sequence length="390" mass="43190">MSYDISVYTPSPLTLDDLLALVRGTAGLDVEGELSRDAESLMVVRGAKRGYSFTIDGPFEVEAEDLPAEVTASVLGAKAVYQVMVEGSDEVSVPHAVKFARKLAKTSGGAVFDEQSEDVWPKSKGNRIAAPSGSMITDRVDVIFYFLNQDSPNDLPQIFLRLARKYLPEALPRRFGEYEPLRGNLARDGDQAFIDAADNTGSSGLSLVGNYPVCGGYYDKDSEMPVGRLSLYLDKTVFSDRQWRDALQAFFIAFATESRSFFASAEVLREFVLSQRGFGSTSASERRLLGAIGGTWKGLHPYPHWWTWFSPDYVQLVSPHLTGHREMHDDNLFHSWSEEPLNRDQLTALLPDPTQPWIPSDLQSIPNSDGLLDQAAKIVPARLAPNPSRH</sequence>
<protein>
    <submittedName>
        <fullName evidence="1">Uncharacterized protein</fullName>
    </submittedName>
</protein>
<dbReference type="Proteomes" id="UP000182725">
    <property type="component" value="Unassembled WGS sequence"/>
</dbReference>
<evidence type="ECO:0000313" key="2">
    <source>
        <dbReference type="Proteomes" id="UP000182725"/>
    </source>
</evidence>
<gene>
    <name evidence="1" type="ORF">SAMN04489740_4141</name>
</gene>
<dbReference type="AlphaFoldDB" id="A0A1H5PD03"/>
<accession>A0A1H5PD03</accession>
<reference evidence="1 2" key="1">
    <citation type="submission" date="2016-10" db="EMBL/GenBank/DDBJ databases">
        <authorList>
            <person name="de Groot N.N."/>
        </authorList>
    </citation>
    <scope>NUCLEOTIDE SEQUENCE [LARGE SCALE GENOMIC DNA]</scope>
    <source>
        <strain evidence="1 2">DSM 22274</strain>
    </source>
</reference>
<name>A0A1H5PD03_9MICC</name>
<proteinExistence type="predicted"/>
<dbReference type="RefSeq" id="WP_074713574.1">
    <property type="nucleotide sequence ID" value="NZ_FNTV01000002.1"/>
</dbReference>
<evidence type="ECO:0000313" key="1">
    <source>
        <dbReference type="EMBL" id="SEF11773.1"/>
    </source>
</evidence>
<dbReference type="EMBL" id="FNTV01000002">
    <property type="protein sequence ID" value="SEF11773.1"/>
    <property type="molecule type" value="Genomic_DNA"/>
</dbReference>
<organism evidence="1 2">
    <name type="scientific">Arthrobacter alpinus</name>
    <dbReference type="NCBI Taxonomy" id="656366"/>
    <lineage>
        <taxon>Bacteria</taxon>
        <taxon>Bacillati</taxon>
        <taxon>Actinomycetota</taxon>
        <taxon>Actinomycetes</taxon>
        <taxon>Micrococcales</taxon>
        <taxon>Micrococcaceae</taxon>
        <taxon>Arthrobacter</taxon>
    </lineage>
</organism>